<proteinExistence type="predicted"/>
<keyword evidence="1" id="KW-0812">Transmembrane</keyword>
<keyword evidence="1" id="KW-1133">Transmembrane helix</keyword>
<dbReference type="OrthoDB" id="1452985at2"/>
<feature type="transmembrane region" description="Helical" evidence="1">
    <location>
        <begin position="92"/>
        <end position="113"/>
    </location>
</feature>
<dbReference type="AlphaFoldDB" id="A0A3R5USK6"/>
<keyword evidence="1" id="KW-0472">Membrane</keyword>
<feature type="transmembrane region" description="Helical" evidence="1">
    <location>
        <begin position="61"/>
        <end position="80"/>
    </location>
</feature>
<sequence>MNLVIKIIIALLFTLALHLWLSHSLGILVEEWLKMQFFWLMLLVPFQMGGLMLLRRKSDFVGFYFMAVLFVIILFAKIMLGDFFNELKYSDLQWNVLVGSFFIYLFFSVFFMAKKLNGENFNGKKD</sequence>
<feature type="transmembrane region" description="Helical" evidence="1">
    <location>
        <begin position="36"/>
        <end position="54"/>
    </location>
</feature>
<dbReference type="Proteomes" id="UP000287701">
    <property type="component" value="Chromosome"/>
</dbReference>
<gene>
    <name evidence="2" type="ORF">EQP59_08290</name>
</gene>
<evidence type="ECO:0000313" key="2">
    <source>
        <dbReference type="EMBL" id="QAR31337.1"/>
    </source>
</evidence>
<organism evidence="2 3">
    <name type="scientific">Ornithobacterium rhinotracheale</name>
    <dbReference type="NCBI Taxonomy" id="28251"/>
    <lineage>
        <taxon>Bacteria</taxon>
        <taxon>Pseudomonadati</taxon>
        <taxon>Bacteroidota</taxon>
        <taxon>Flavobacteriia</taxon>
        <taxon>Flavobacteriales</taxon>
        <taxon>Weeksellaceae</taxon>
        <taxon>Ornithobacterium</taxon>
    </lineage>
</organism>
<dbReference type="EMBL" id="CP035107">
    <property type="protein sequence ID" value="QAR31337.1"/>
    <property type="molecule type" value="Genomic_DNA"/>
</dbReference>
<evidence type="ECO:0000313" key="3">
    <source>
        <dbReference type="Proteomes" id="UP000287701"/>
    </source>
</evidence>
<accession>A0A3R5USK6</accession>
<protein>
    <submittedName>
        <fullName evidence="2">Uncharacterized protein</fullName>
    </submittedName>
</protein>
<evidence type="ECO:0000256" key="1">
    <source>
        <dbReference type="SAM" id="Phobius"/>
    </source>
</evidence>
<dbReference type="RefSeq" id="WP_128501771.1">
    <property type="nucleotide sequence ID" value="NZ_CP035107.1"/>
</dbReference>
<name>A0A3R5USK6_ORNRH</name>
<reference evidence="2 3" key="1">
    <citation type="submission" date="2019-01" db="EMBL/GenBank/DDBJ databases">
        <title>Whole Genome of Ornithobacterium rhinotracheale FARPER-174b.</title>
        <authorList>
            <person name="Tataje-Lavanda L.A."/>
            <person name="Montalvan A."/>
            <person name="Montesinos R."/>
            <person name="Zimic M."/>
            <person name="Fernandez-Sanchez M."/>
            <person name="Fernandez-Diaz M."/>
        </authorList>
    </citation>
    <scope>NUCLEOTIDE SEQUENCE [LARGE SCALE GENOMIC DNA]</scope>
    <source>
        <strain evidence="2 3">FARPER-174b</strain>
    </source>
</reference>